<dbReference type="EMBL" id="CP123443">
    <property type="protein sequence ID" value="WGK68119.1"/>
    <property type="molecule type" value="Genomic_DNA"/>
</dbReference>
<name>A0ABY8MDR5_9SPIO</name>
<sequence length="743" mass="83579">MAKVKRMRKSKPGRVPKLRGIGKAKGLQGGLTEAQLKKYYQRFLHGVGESEALRELLDIRELGSQQLLFVRESLSKVEAKKLKKLLKLIKRNKKSLKAIKLIGLSVLISAFVVFNIVFKNKLVERGIERGLRSITGASVECDNAYLHWSGRLGFARLAIANPQDLRFNLIELGSTQVDISVWQLLLRKVVINEIRGEHLRWNTRREVAGVRVGKGTGQGESSAAPEKDFDLDKELKMAGIDAQGLFEQAKGRFPSLQAADSLRQQVAEAEKWPGKAEQYKKNIGELGRDVQTIDLNNISAETAPELLQKGKALASKAEKLGREVDSDIRTLDQQIGKSAAAIDTIGKNFEQDLRNFKDQVAGGDILGTPISSFLRQYVRNKLSEIGVLNKNVMSMVQRYQTMKRQKKVDGLKQAAIEADVRRRGRNYYFPGTNYPGFLIKRIFFSLGDEDAQPYMRFEVRDITNDADVMGYPPEGRYLGIDGGVETEARFLLENRSKARKVANCQPLFLDICAGLQQNFVEFELREQPFSLPEEVFAKLQMPYIHSYQAKMRTKLRLEQAELGSGAVRGILEAEIYRPRLERDGETNLLQETVASVLENNDVELEAGFELSDSGELADLQLETNIESILNRELQRLQEKALKAAIVEAEKLLREELGLNLGPMREELADLKRHKDILGSQKKQVAAREKLGSEVEGRVRKELERQKEIAAAKVADELAKEAQKIVPQVEVPKSIPKSLPKLPF</sequence>
<organism evidence="2 3">
    <name type="scientific">Candidatus Haliotispira prima</name>
    <dbReference type="NCBI Taxonomy" id="3034016"/>
    <lineage>
        <taxon>Bacteria</taxon>
        <taxon>Pseudomonadati</taxon>
        <taxon>Spirochaetota</taxon>
        <taxon>Spirochaetia</taxon>
        <taxon>Spirochaetales</taxon>
        <taxon>Spirochaetaceae</taxon>
        <taxon>Candidatus Haliotispira</taxon>
    </lineage>
</organism>
<reference evidence="2 3" key="1">
    <citation type="submission" date="2023-04" db="EMBL/GenBank/DDBJ databases">
        <title>Spirochaete genome identified in red abalone sample constitutes a novel genus.</title>
        <authorList>
            <person name="Sharma S.P."/>
            <person name="Purcell C.M."/>
            <person name="Hyde J.R."/>
            <person name="Severin A.J."/>
        </authorList>
    </citation>
    <scope>NUCLEOTIDE SEQUENCE [LARGE SCALE GENOMIC DNA]</scope>
    <source>
        <strain evidence="2 3">SP-2023</strain>
    </source>
</reference>
<dbReference type="Proteomes" id="UP001228690">
    <property type="component" value="Chromosome"/>
</dbReference>
<keyword evidence="1" id="KW-1133">Transmembrane helix</keyword>
<gene>
    <name evidence="2" type="ORF">P0082_06440</name>
</gene>
<evidence type="ECO:0000313" key="3">
    <source>
        <dbReference type="Proteomes" id="UP001228690"/>
    </source>
</evidence>
<dbReference type="RefSeq" id="WP_326926285.1">
    <property type="nucleotide sequence ID" value="NZ_CP123443.1"/>
</dbReference>
<protein>
    <recommendedName>
        <fullName evidence="4">TIGR03545 family protein</fullName>
    </recommendedName>
</protein>
<keyword evidence="1" id="KW-0472">Membrane</keyword>
<feature type="transmembrane region" description="Helical" evidence="1">
    <location>
        <begin position="98"/>
        <end position="118"/>
    </location>
</feature>
<accession>A0ABY8MDR5</accession>
<evidence type="ECO:0000256" key="1">
    <source>
        <dbReference type="SAM" id="Phobius"/>
    </source>
</evidence>
<keyword evidence="3" id="KW-1185">Reference proteome</keyword>
<evidence type="ECO:0008006" key="4">
    <source>
        <dbReference type="Google" id="ProtNLM"/>
    </source>
</evidence>
<proteinExistence type="predicted"/>
<evidence type="ECO:0000313" key="2">
    <source>
        <dbReference type="EMBL" id="WGK68119.1"/>
    </source>
</evidence>
<keyword evidence="1" id="KW-0812">Transmembrane</keyword>